<keyword evidence="2" id="KW-0812">Transmembrane</keyword>
<feature type="transmembrane region" description="Helical" evidence="2">
    <location>
        <begin position="6"/>
        <end position="25"/>
    </location>
</feature>
<keyword evidence="4" id="KW-1185">Reference proteome</keyword>
<sequence length="96" mass="11254">MKFDDVFWYIVIFLFLFSGSIAGFVQHLQSRRHRFKLAMAKEKVKLEQAKAKLAEEQNRQTALEVRKAELEIERYDRRIPGMLSVPLTDDGVEEVP</sequence>
<reference evidence="4" key="1">
    <citation type="journal article" date="2019" name="Int. J. Syst. Evol. Microbiol.">
        <title>The Global Catalogue of Microorganisms (GCM) 10K type strain sequencing project: providing services to taxonomists for standard genome sequencing and annotation.</title>
        <authorList>
            <consortium name="The Broad Institute Genomics Platform"/>
            <consortium name="The Broad Institute Genome Sequencing Center for Infectious Disease"/>
            <person name="Wu L."/>
            <person name="Ma J."/>
        </authorList>
    </citation>
    <scope>NUCLEOTIDE SEQUENCE [LARGE SCALE GENOMIC DNA]</scope>
    <source>
        <strain evidence="4">JCM 17441</strain>
    </source>
</reference>
<accession>A0ABP8DPE0</accession>
<dbReference type="RefSeq" id="WP_345137984.1">
    <property type="nucleotide sequence ID" value="NZ_BAABAT010000044.1"/>
</dbReference>
<feature type="coiled-coil region" evidence="1">
    <location>
        <begin position="36"/>
        <end position="78"/>
    </location>
</feature>
<evidence type="ECO:0000256" key="2">
    <source>
        <dbReference type="SAM" id="Phobius"/>
    </source>
</evidence>
<dbReference type="EMBL" id="BAABAT010000044">
    <property type="protein sequence ID" value="GAA4261078.1"/>
    <property type="molecule type" value="Genomic_DNA"/>
</dbReference>
<gene>
    <name evidence="3" type="ORF">GCM10022255_092270</name>
</gene>
<proteinExistence type="predicted"/>
<evidence type="ECO:0000313" key="4">
    <source>
        <dbReference type="Proteomes" id="UP001500620"/>
    </source>
</evidence>
<evidence type="ECO:0000313" key="3">
    <source>
        <dbReference type="EMBL" id="GAA4261078.1"/>
    </source>
</evidence>
<evidence type="ECO:0000256" key="1">
    <source>
        <dbReference type="SAM" id="Coils"/>
    </source>
</evidence>
<organism evidence="3 4">
    <name type="scientific">Dactylosporangium darangshiense</name>
    <dbReference type="NCBI Taxonomy" id="579108"/>
    <lineage>
        <taxon>Bacteria</taxon>
        <taxon>Bacillati</taxon>
        <taxon>Actinomycetota</taxon>
        <taxon>Actinomycetes</taxon>
        <taxon>Micromonosporales</taxon>
        <taxon>Micromonosporaceae</taxon>
        <taxon>Dactylosporangium</taxon>
    </lineage>
</organism>
<dbReference type="Proteomes" id="UP001500620">
    <property type="component" value="Unassembled WGS sequence"/>
</dbReference>
<keyword evidence="1" id="KW-0175">Coiled coil</keyword>
<name>A0ABP8DPE0_9ACTN</name>
<protein>
    <submittedName>
        <fullName evidence="3">Uncharacterized protein</fullName>
    </submittedName>
</protein>
<keyword evidence="2" id="KW-1133">Transmembrane helix</keyword>
<keyword evidence="2" id="KW-0472">Membrane</keyword>
<comment type="caution">
    <text evidence="3">The sequence shown here is derived from an EMBL/GenBank/DDBJ whole genome shotgun (WGS) entry which is preliminary data.</text>
</comment>